<dbReference type="EMBL" id="WKJM01000015">
    <property type="protein sequence ID" value="MRX09763.1"/>
    <property type="molecule type" value="Genomic_DNA"/>
</dbReference>
<keyword evidence="1" id="KW-0472">Membrane</keyword>
<feature type="transmembrane region" description="Helical" evidence="1">
    <location>
        <begin position="217"/>
        <end position="240"/>
    </location>
</feature>
<evidence type="ECO:0000256" key="1">
    <source>
        <dbReference type="SAM" id="Phobius"/>
    </source>
</evidence>
<proteinExistence type="predicted"/>
<keyword evidence="1" id="KW-1133">Transmembrane helix</keyword>
<evidence type="ECO:0000313" key="3">
    <source>
        <dbReference type="Proteomes" id="UP000481037"/>
    </source>
</evidence>
<reference evidence="2 3" key="1">
    <citation type="submission" date="2019-11" db="EMBL/GenBank/DDBJ databases">
        <title>Novel species isolated from a subtropical stream in China.</title>
        <authorList>
            <person name="Lu H."/>
        </authorList>
    </citation>
    <scope>NUCLEOTIDE SEQUENCE [LARGE SCALE GENOMIC DNA]</scope>
    <source>
        <strain evidence="2 3">FT25W</strain>
    </source>
</reference>
<dbReference type="RefSeq" id="WP_154365775.1">
    <property type="nucleotide sequence ID" value="NZ_WKJM01000015.1"/>
</dbReference>
<feature type="transmembrane region" description="Helical" evidence="1">
    <location>
        <begin position="143"/>
        <end position="167"/>
    </location>
</feature>
<dbReference type="NCBIfam" id="NF041043">
    <property type="entry name" value="BPSS1780_fam"/>
    <property type="match status" value="1"/>
</dbReference>
<protein>
    <recommendedName>
        <fullName evidence="4">DUF2189 domain-containing protein</fullName>
    </recommendedName>
</protein>
<gene>
    <name evidence="2" type="ORF">GJ697_18155</name>
</gene>
<keyword evidence="1" id="KW-0812">Transmembrane</keyword>
<evidence type="ECO:0000313" key="2">
    <source>
        <dbReference type="EMBL" id="MRX09763.1"/>
    </source>
</evidence>
<keyword evidence="3" id="KW-1185">Reference proteome</keyword>
<dbReference type="AlphaFoldDB" id="A0A6L5QJ02"/>
<dbReference type="InterPro" id="IPR047798">
    <property type="entry name" value="BPSS1780-like"/>
</dbReference>
<dbReference type="Proteomes" id="UP000481037">
    <property type="component" value="Unassembled WGS sequence"/>
</dbReference>
<feature type="transmembrane region" description="Helical" evidence="1">
    <location>
        <begin position="93"/>
        <end position="114"/>
    </location>
</feature>
<sequence length="260" mass="28377">MEKLPARVGLHWVKQGWTVFRKQPGAMMALLFVCMFVSLFILLLPVLGQILWCVLMPLFSVTLLQGCAEIDQGRRALPHLLLSGFQSPMRKHLLALGGLNFLLMVLAMVALYTMSGDALTALKEAQARGVIKPEDTDGLLGGLLASSAIFLVGWTLTSMTAPLIFWQKMALNKALFFSVVSVLRAAKAFFTAVVVLHLLYFVGVQIVILVFGTSQIGIVGILTLFLFSLVMVHCTLYAAYVQLFGPPQTPAPATVNLDKP</sequence>
<comment type="caution">
    <text evidence="2">The sequence shown here is derived from an EMBL/GenBank/DDBJ whole genome shotgun (WGS) entry which is preliminary data.</text>
</comment>
<evidence type="ECO:0008006" key="4">
    <source>
        <dbReference type="Google" id="ProtNLM"/>
    </source>
</evidence>
<feature type="transmembrane region" description="Helical" evidence="1">
    <location>
        <begin position="188"/>
        <end position="211"/>
    </location>
</feature>
<feature type="transmembrane region" description="Helical" evidence="1">
    <location>
        <begin position="24"/>
        <end position="43"/>
    </location>
</feature>
<name>A0A6L5QJ02_9BURK</name>
<accession>A0A6L5QJ02</accession>
<organism evidence="2 3">
    <name type="scientific">Duganella alba</name>
    <dbReference type="NCBI Taxonomy" id="2666081"/>
    <lineage>
        <taxon>Bacteria</taxon>
        <taxon>Pseudomonadati</taxon>
        <taxon>Pseudomonadota</taxon>
        <taxon>Betaproteobacteria</taxon>
        <taxon>Burkholderiales</taxon>
        <taxon>Oxalobacteraceae</taxon>
        <taxon>Telluria group</taxon>
        <taxon>Duganella</taxon>
    </lineage>
</organism>